<accession>A0A6G1KJ73</accession>
<name>A0A6G1KJ73_9PLEO</name>
<dbReference type="EMBL" id="MU005766">
    <property type="protein sequence ID" value="KAF2712532.1"/>
    <property type="molecule type" value="Genomic_DNA"/>
</dbReference>
<organism evidence="1 2">
    <name type="scientific">Pleomassaria siparia CBS 279.74</name>
    <dbReference type="NCBI Taxonomy" id="1314801"/>
    <lineage>
        <taxon>Eukaryota</taxon>
        <taxon>Fungi</taxon>
        <taxon>Dikarya</taxon>
        <taxon>Ascomycota</taxon>
        <taxon>Pezizomycotina</taxon>
        <taxon>Dothideomycetes</taxon>
        <taxon>Pleosporomycetidae</taxon>
        <taxon>Pleosporales</taxon>
        <taxon>Pleomassariaceae</taxon>
        <taxon>Pleomassaria</taxon>
    </lineage>
</organism>
<dbReference type="Proteomes" id="UP000799428">
    <property type="component" value="Unassembled WGS sequence"/>
</dbReference>
<keyword evidence="2" id="KW-1185">Reference proteome</keyword>
<evidence type="ECO:0000313" key="2">
    <source>
        <dbReference type="Proteomes" id="UP000799428"/>
    </source>
</evidence>
<sequence>MYALLLHYHNGPPPLSCLCICIVLGPTRSRQNTVFCSLSLSLSIPIDSTVTVAPYTSTALSGVAFHDTKAKEPKQKKTCACIENPNRRKQDPIPLTSPCKVLAGASVKARRRRHYNVYIMYDKRQNKRNSNETTSLPRFVRVRSKCPP</sequence>
<gene>
    <name evidence="1" type="ORF">K504DRAFT_206406</name>
</gene>
<dbReference type="AlphaFoldDB" id="A0A6G1KJ73"/>
<proteinExistence type="predicted"/>
<reference evidence="1" key="1">
    <citation type="journal article" date="2020" name="Stud. Mycol.">
        <title>101 Dothideomycetes genomes: a test case for predicting lifestyles and emergence of pathogens.</title>
        <authorList>
            <person name="Haridas S."/>
            <person name="Albert R."/>
            <person name="Binder M."/>
            <person name="Bloem J."/>
            <person name="Labutti K."/>
            <person name="Salamov A."/>
            <person name="Andreopoulos B."/>
            <person name="Baker S."/>
            <person name="Barry K."/>
            <person name="Bills G."/>
            <person name="Bluhm B."/>
            <person name="Cannon C."/>
            <person name="Castanera R."/>
            <person name="Culley D."/>
            <person name="Daum C."/>
            <person name="Ezra D."/>
            <person name="Gonzalez J."/>
            <person name="Henrissat B."/>
            <person name="Kuo A."/>
            <person name="Liang C."/>
            <person name="Lipzen A."/>
            <person name="Lutzoni F."/>
            <person name="Magnuson J."/>
            <person name="Mondo S."/>
            <person name="Nolan M."/>
            <person name="Ohm R."/>
            <person name="Pangilinan J."/>
            <person name="Park H.-J."/>
            <person name="Ramirez L."/>
            <person name="Alfaro M."/>
            <person name="Sun H."/>
            <person name="Tritt A."/>
            <person name="Yoshinaga Y."/>
            <person name="Zwiers L.-H."/>
            <person name="Turgeon B."/>
            <person name="Goodwin S."/>
            <person name="Spatafora J."/>
            <person name="Crous P."/>
            <person name="Grigoriev I."/>
        </authorList>
    </citation>
    <scope>NUCLEOTIDE SEQUENCE</scope>
    <source>
        <strain evidence="1">CBS 279.74</strain>
    </source>
</reference>
<protein>
    <submittedName>
        <fullName evidence="1">Uncharacterized protein</fullName>
    </submittedName>
</protein>
<evidence type="ECO:0000313" key="1">
    <source>
        <dbReference type="EMBL" id="KAF2712532.1"/>
    </source>
</evidence>